<gene>
    <name evidence="2" type="ORF">Nepgr_010224</name>
</gene>
<feature type="region of interest" description="Disordered" evidence="1">
    <location>
        <begin position="59"/>
        <end position="89"/>
    </location>
</feature>
<name>A0AAD3XL38_NEPGR</name>
<evidence type="ECO:0000313" key="2">
    <source>
        <dbReference type="EMBL" id="GMH08384.1"/>
    </source>
</evidence>
<dbReference type="EMBL" id="BSYO01000008">
    <property type="protein sequence ID" value="GMH08384.1"/>
    <property type="molecule type" value="Genomic_DNA"/>
</dbReference>
<reference evidence="2" key="1">
    <citation type="submission" date="2023-05" db="EMBL/GenBank/DDBJ databases">
        <title>Nepenthes gracilis genome sequencing.</title>
        <authorList>
            <person name="Fukushima K."/>
        </authorList>
    </citation>
    <scope>NUCLEOTIDE SEQUENCE</scope>
    <source>
        <strain evidence="2">SING2019-196</strain>
    </source>
</reference>
<organism evidence="2 3">
    <name type="scientific">Nepenthes gracilis</name>
    <name type="common">Slender pitcher plant</name>
    <dbReference type="NCBI Taxonomy" id="150966"/>
    <lineage>
        <taxon>Eukaryota</taxon>
        <taxon>Viridiplantae</taxon>
        <taxon>Streptophyta</taxon>
        <taxon>Embryophyta</taxon>
        <taxon>Tracheophyta</taxon>
        <taxon>Spermatophyta</taxon>
        <taxon>Magnoliopsida</taxon>
        <taxon>eudicotyledons</taxon>
        <taxon>Gunneridae</taxon>
        <taxon>Pentapetalae</taxon>
        <taxon>Caryophyllales</taxon>
        <taxon>Nepenthaceae</taxon>
        <taxon>Nepenthes</taxon>
    </lineage>
</organism>
<dbReference type="AlphaFoldDB" id="A0AAD3XL38"/>
<proteinExistence type="predicted"/>
<keyword evidence="3" id="KW-1185">Reference proteome</keyword>
<dbReference type="Proteomes" id="UP001279734">
    <property type="component" value="Unassembled WGS sequence"/>
</dbReference>
<comment type="caution">
    <text evidence="2">The sequence shown here is derived from an EMBL/GenBank/DDBJ whole genome shotgun (WGS) entry which is preliminary data.</text>
</comment>
<accession>A0AAD3XL38</accession>
<sequence>MVNKAFQSAKYKIHDYPPSMNELEATYFPNAYNSTQRVTGDPELMGDPAAVEVVEAKRRQLGNVPHKPGSKPSNVNSRNSEAFQLQCGL</sequence>
<evidence type="ECO:0000256" key="1">
    <source>
        <dbReference type="SAM" id="MobiDB-lite"/>
    </source>
</evidence>
<evidence type="ECO:0000313" key="3">
    <source>
        <dbReference type="Proteomes" id="UP001279734"/>
    </source>
</evidence>
<protein>
    <submittedName>
        <fullName evidence="2">Uncharacterized protein</fullName>
    </submittedName>
</protein>
<feature type="compositionally biased region" description="Polar residues" evidence="1">
    <location>
        <begin position="71"/>
        <end position="83"/>
    </location>
</feature>